<evidence type="ECO:0000256" key="1">
    <source>
        <dbReference type="ARBA" id="ARBA00022553"/>
    </source>
</evidence>
<dbReference type="Gene3D" id="1.20.120.580">
    <property type="entry name" value="bsu32300-like"/>
    <property type="match status" value="1"/>
</dbReference>
<protein>
    <recommendedName>
        <fullName evidence="9">DUF86 domain-containing protein</fullName>
    </recommendedName>
</protein>
<dbReference type="InterPro" id="IPR037038">
    <property type="entry name" value="HepT-like_sf"/>
</dbReference>
<comment type="similarity">
    <text evidence="6">Belongs to the HepT RNase toxin family.</text>
</comment>
<evidence type="ECO:0000313" key="7">
    <source>
        <dbReference type="EMBL" id="PAV05484.1"/>
    </source>
</evidence>
<dbReference type="EMBL" id="LMVM01000005">
    <property type="protein sequence ID" value="PAV05484.1"/>
    <property type="molecule type" value="Genomic_DNA"/>
</dbReference>
<dbReference type="PANTHER" id="PTHR34139:SF1">
    <property type="entry name" value="RNASE MJ1380-RELATED"/>
    <property type="match status" value="1"/>
</dbReference>
<evidence type="ECO:0000256" key="5">
    <source>
        <dbReference type="ARBA" id="ARBA00022801"/>
    </source>
</evidence>
<evidence type="ECO:0000313" key="8">
    <source>
        <dbReference type="Proteomes" id="UP000217784"/>
    </source>
</evidence>
<evidence type="ECO:0000256" key="4">
    <source>
        <dbReference type="ARBA" id="ARBA00022741"/>
    </source>
</evidence>
<accession>A0A2A2H866</accession>
<keyword evidence="3" id="KW-0540">Nuclease</keyword>
<dbReference type="GO" id="GO:0110001">
    <property type="term" value="C:toxin-antitoxin complex"/>
    <property type="evidence" value="ECO:0007669"/>
    <property type="project" value="InterPro"/>
</dbReference>
<sequence length="103" mass="11923">MLEGILKIEEYTSGVTEDEFYKNTLIQDAVFRRLEIIGEAVKSIPQELKDSHSEIPWKQIAGMRDILIHQYSGVKLERVWIVVKRDIPDLKNKIADLKDAVEN</sequence>
<keyword evidence="5" id="KW-0378">Hydrolase</keyword>
<gene>
    <name evidence="7" type="ORF">ASJ80_09495</name>
</gene>
<dbReference type="GO" id="GO:0004540">
    <property type="term" value="F:RNA nuclease activity"/>
    <property type="evidence" value="ECO:0007669"/>
    <property type="project" value="InterPro"/>
</dbReference>
<dbReference type="Proteomes" id="UP000217784">
    <property type="component" value="Unassembled WGS sequence"/>
</dbReference>
<dbReference type="AlphaFoldDB" id="A0A2A2H866"/>
<comment type="caution">
    <text evidence="7">The sequence shown here is derived from an EMBL/GenBank/DDBJ whole genome shotgun (WGS) entry which is preliminary data.</text>
</comment>
<evidence type="ECO:0000256" key="3">
    <source>
        <dbReference type="ARBA" id="ARBA00022722"/>
    </source>
</evidence>
<dbReference type="InterPro" id="IPR051813">
    <property type="entry name" value="HepT_RNase_toxin"/>
</dbReference>
<keyword evidence="1" id="KW-0597">Phosphoprotein</keyword>
<keyword evidence="2" id="KW-1277">Toxin-antitoxin system</keyword>
<evidence type="ECO:0000256" key="6">
    <source>
        <dbReference type="ARBA" id="ARBA00024207"/>
    </source>
</evidence>
<reference evidence="7 8" key="1">
    <citation type="journal article" date="2017" name="BMC Genomics">
        <title>Genomic analysis of methanogenic archaea reveals a shift towards energy conservation.</title>
        <authorList>
            <person name="Gilmore S.P."/>
            <person name="Henske J.K."/>
            <person name="Sexton J.A."/>
            <person name="Solomon K.V."/>
            <person name="Seppala S."/>
            <person name="Yoo J.I."/>
            <person name="Huyett L.M."/>
            <person name="Pressman A."/>
            <person name="Cogan J.Z."/>
            <person name="Kivenson V."/>
            <person name="Peng X."/>
            <person name="Tan Y."/>
            <person name="Valentine D.L."/>
            <person name="O'Malley M.A."/>
        </authorList>
    </citation>
    <scope>NUCLEOTIDE SEQUENCE [LARGE SCALE GENOMIC DNA]</scope>
    <source>
        <strain evidence="7 8">M.o.H.</strain>
    </source>
</reference>
<evidence type="ECO:0008006" key="9">
    <source>
        <dbReference type="Google" id="ProtNLM"/>
    </source>
</evidence>
<dbReference type="GO" id="GO:0016787">
    <property type="term" value="F:hydrolase activity"/>
    <property type="evidence" value="ECO:0007669"/>
    <property type="project" value="UniProtKB-KW"/>
</dbReference>
<evidence type="ECO:0000256" key="2">
    <source>
        <dbReference type="ARBA" id="ARBA00022649"/>
    </source>
</evidence>
<name>A0A2A2H866_METBR</name>
<dbReference type="PANTHER" id="PTHR34139">
    <property type="entry name" value="UPF0331 PROTEIN MJ0127"/>
    <property type="match status" value="1"/>
</dbReference>
<dbReference type="InterPro" id="IPR008201">
    <property type="entry name" value="HepT-like"/>
</dbReference>
<keyword evidence="4" id="KW-0547">Nucleotide-binding</keyword>
<keyword evidence="8" id="KW-1185">Reference proteome</keyword>
<dbReference type="GO" id="GO:0000166">
    <property type="term" value="F:nucleotide binding"/>
    <property type="evidence" value="ECO:0007669"/>
    <property type="project" value="UniProtKB-KW"/>
</dbReference>
<dbReference type="Pfam" id="PF01934">
    <property type="entry name" value="HepT-like"/>
    <property type="match status" value="1"/>
</dbReference>
<organism evidence="7 8">
    <name type="scientific">Methanobacterium bryantii</name>
    <dbReference type="NCBI Taxonomy" id="2161"/>
    <lineage>
        <taxon>Archaea</taxon>
        <taxon>Methanobacteriati</taxon>
        <taxon>Methanobacteriota</taxon>
        <taxon>Methanomada group</taxon>
        <taxon>Methanobacteria</taxon>
        <taxon>Methanobacteriales</taxon>
        <taxon>Methanobacteriaceae</taxon>
        <taxon>Methanobacterium</taxon>
    </lineage>
</organism>
<proteinExistence type="inferred from homology"/>